<dbReference type="GO" id="GO:0005524">
    <property type="term" value="F:ATP binding"/>
    <property type="evidence" value="ECO:0007669"/>
    <property type="project" value="UniProtKB-KW"/>
</dbReference>
<evidence type="ECO:0000259" key="1">
    <source>
        <dbReference type="Pfam" id="PF01926"/>
    </source>
</evidence>
<keyword evidence="2" id="KW-0547">Nucleotide-binding</keyword>
<proteinExistence type="predicted"/>
<dbReference type="CDD" id="cd00882">
    <property type="entry name" value="Ras_like_GTPase"/>
    <property type="match status" value="1"/>
</dbReference>
<dbReference type="PANTHER" id="PTHR42698">
    <property type="entry name" value="GTPASE ERA"/>
    <property type="match status" value="1"/>
</dbReference>
<reference evidence="2 3" key="1">
    <citation type="submission" date="2023-07" db="EMBL/GenBank/DDBJ databases">
        <title>Sequencing the genomes of 1000 actinobacteria strains.</title>
        <authorList>
            <person name="Klenk H.-P."/>
        </authorList>
    </citation>
    <scope>NUCLEOTIDE SEQUENCE [LARGE SCALE GENOMIC DNA]</scope>
    <source>
        <strain evidence="2 3">DSM 102162</strain>
    </source>
</reference>
<dbReference type="InterPro" id="IPR005662">
    <property type="entry name" value="GTPase_Era-like"/>
</dbReference>
<feature type="domain" description="G" evidence="1">
    <location>
        <begin position="63"/>
        <end position="168"/>
    </location>
</feature>
<evidence type="ECO:0000313" key="3">
    <source>
        <dbReference type="Proteomes" id="UP001235966"/>
    </source>
</evidence>
<comment type="caution">
    <text evidence="2">The sequence shown here is derived from an EMBL/GenBank/DDBJ whole genome shotgun (WGS) entry which is preliminary data.</text>
</comment>
<dbReference type="Proteomes" id="UP001235966">
    <property type="component" value="Unassembled WGS sequence"/>
</dbReference>
<dbReference type="InterPro" id="IPR006073">
    <property type="entry name" value="GTP-bd"/>
</dbReference>
<dbReference type="Pfam" id="PF01926">
    <property type="entry name" value="MMR_HSR1"/>
    <property type="match status" value="1"/>
</dbReference>
<dbReference type="SUPFAM" id="SSF52540">
    <property type="entry name" value="P-loop containing nucleoside triphosphate hydrolases"/>
    <property type="match status" value="1"/>
</dbReference>
<dbReference type="InterPro" id="IPR027417">
    <property type="entry name" value="P-loop_NTPase"/>
</dbReference>
<name>A0ABT9NA66_9ACTO</name>
<organism evidence="2 3">
    <name type="scientific">Arcanobacterium wilhelmae</name>
    <dbReference type="NCBI Taxonomy" id="1803177"/>
    <lineage>
        <taxon>Bacteria</taxon>
        <taxon>Bacillati</taxon>
        <taxon>Actinomycetota</taxon>
        <taxon>Actinomycetes</taxon>
        <taxon>Actinomycetales</taxon>
        <taxon>Actinomycetaceae</taxon>
        <taxon>Arcanobacterium</taxon>
    </lineage>
</organism>
<dbReference type="PANTHER" id="PTHR42698:SF1">
    <property type="entry name" value="GTPASE ERA, MITOCHONDRIAL"/>
    <property type="match status" value="1"/>
</dbReference>
<protein>
    <submittedName>
        <fullName evidence="2">Energy-coupling factor transporter ATP-binding protein EcfA2</fullName>
    </submittedName>
</protein>
<dbReference type="RefSeq" id="WP_307014152.1">
    <property type="nucleotide sequence ID" value="NZ_JAUSQW010000001.1"/>
</dbReference>
<evidence type="ECO:0000313" key="2">
    <source>
        <dbReference type="EMBL" id="MDP9800385.1"/>
    </source>
</evidence>
<accession>A0ABT9NA66</accession>
<dbReference type="EMBL" id="JAUSQW010000001">
    <property type="protein sequence ID" value="MDP9800385.1"/>
    <property type="molecule type" value="Genomic_DNA"/>
</dbReference>
<keyword evidence="2" id="KW-0067">ATP-binding</keyword>
<dbReference type="Gene3D" id="3.40.50.300">
    <property type="entry name" value="P-loop containing nucleotide triphosphate hydrolases"/>
    <property type="match status" value="1"/>
</dbReference>
<sequence>MNTASNSELVALVERTVGALKGVTLPLDMPGANELNTTRRQLLAQLESRILPHLRETEVPTIVVLGGSSGAGKSTLFNSVLGEEASEAGVLRPTTRTPVIAIHPSDKRSMSRHGIGNYGKFVEVAGGIPGIALVDAPDLDSVDESNRELSARLMDSADLWVFVTTASRYGDAVAWSTLETARRRGITTAVVLDRVSERAFAPVREDLVSRMAQMDLADSPLFIIPDQGPHEGLLPANVVAEFRGWLETIAARKMGEALVDRTTAATLPHLRTDLTVLAEAVEMQSNAITDLKDKAREATSAPLEKLATNIEHGRFGRGAPTTSWLSLASTGGPLASLVAGRKPGLFAKRRGGERDNAMSAIFDAVLSSARVALVQGILAARGNVETAWREDIANLDELAKAASASVNPDEIADRTLAAWARDLRASGSKDNAWLSGVGVAALIGAAAGGVAGAQKAAAELGYGSQVEAARASLASHVREALDEVTSAYTGALDEISVGDARALRLRASELLDIEHMVERA</sequence>
<gene>
    <name evidence="2" type="ORF">J2S49_000461</name>
</gene>
<keyword evidence="3" id="KW-1185">Reference proteome</keyword>